<evidence type="ECO:0000313" key="2">
    <source>
        <dbReference type="Proteomes" id="UP000674084"/>
    </source>
</evidence>
<keyword evidence="2" id="KW-1185">Reference proteome</keyword>
<dbReference type="RefSeq" id="WP_210969690.1">
    <property type="nucleotide sequence ID" value="NZ_JAGPXE010000003.1"/>
</dbReference>
<name>A0ABS5DDI7_9PSEU</name>
<gene>
    <name evidence="1" type="ORF">KBO27_10125</name>
</gene>
<organism evidence="1 2">
    <name type="scientific">Saccharopolyspora endophytica</name>
    <dbReference type="NCBI Taxonomy" id="543886"/>
    <lineage>
        <taxon>Bacteria</taxon>
        <taxon>Bacillati</taxon>
        <taxon>Actinomycetota</taxon>
        <taxon>Actinomycetes</taxon>
        <taxon>Pseudonocardiales</taxon>
        <taxon>Pseudonocardiaceae</taxon>
        <taxon>Saccharopolyspora</taxon>
    </lineage>
</organism>
<comment type="caution">
    <text evidence="1">The sequence shown here is derived from an EMBL/GenBank/DDBJ whole genome shotgun (WGS) entry which is preliminary data.</text>
</comment>
<dbReference type="Proteomes" id="UP000674084">
    <property type="component" value="Unassembled WGS sequence"/>
</dbReference>
<reference evidence="1 2" key="1">
    <citation type="submission" date="2021-04" db="EMBL/GenBank/DDBJ databases">
        <title>Whole-genome sequencing of Saccharopolyspora endophytica KCTC 19397.</title>
        <authorList>
            <person name="Ay H."/>
            <person name="Saygin H."/>
            <person name="Sahin N."/>
        </authorList>
    </citation>
    <scope>NUCLEOTIDE SEQUENCE [LARGE SCALE GENOMIC DNA]</scope>
    <source>
        <strain evidence="1 2">KCTC 19397</strain>
    </source>
</reference>
<accession>A0ABS5DDI7</accession>
<protein>
    <submittedName>
        <fullName evidence="1">Uncharacterized protein</fullName>
    </submittedName>
</protein>
<evidence type="ECO:0000313" key="1">
    <source>
        <dbReference type="EMBL" id="MBQ0924300.1"/>
    </source>
</evidence>
<sequence>MGVPLLEWIGVPVELGGYEFSPRQALETIAEVAALRPAALLPRSARRHPARDLGTGRAQNCGKLLAGLSDGHRQFLDLVESD</sequence>
<proteinExistence type="predicted"/>
<dbReference type="EMBL" id="JAGPXE010000003">
    <property type="protein sequence ID" value="MBQ0924300.1"/>
    <property type="molecule type" value="Genomic_DNA"/>
</dbReference>